<organism evidence="10 11">
    <name type="scientific">Neobacillus pocheonensis</name>
    <dbReference type="NCBI Taxonomy" id="363869"/>
    <lineage>
        <taxon>Bacteria</taxon>
        <taxon>Bacillati</taxon>
        <taxon>Bacillota</taxon>
        <taxon>Bacilli</taxon>
        <taxon>Bacillales</taxon>
        <taxon>Bacillaceae</taxon>
        <taxon>Neobacillus</taxon>
    </lineage>
</organism>
<keyword evidence="7" id="KW-0067">ATP-binding</keyword>
<protein>
    <recommendedName>
        <fullName evidence="2">histidine kinase</fullName>
        <ecNumber evidence="2">2.7.13.3</ecNumber>
    </recommendedName>
</protein>
<evidence type="ECO:0000256" key="8">
    <source>
        <dbReference type="ARBA" id="ARBA00023012"/>
    </source>
</evidence>
<keyword evidence="8" id="KW-0902">Two-component regulatory system</keyword>
<evidence type="ECO:0000256" key="4">
    <source>
        <dbReference type="ARBA" id="ARBA00022679"/>
    </source>
</evidence>
<name>A0ABT0W7X4_9BACI</name>
<gene>
    <name evidence="10" type="ORF">NDK43_08520</name>
</gene>
<dbReference type="Gene3D" id="1.20.5.1930">
    <property type="match status" value="1"/>
</dbReference>
<evidence type="ECO:0000256" key="3">
    <source>
        <dbReference type="ARBA" id="ARBA00022553"/>
    </source>
</evidence>
<evidence type="ECO:0000256" key="7">
    <source>
        <dbReference type="ARBA" id="ARBA00022840"/>
    </source>
</evidence>
<dbReference type="InterPro" id="IPR011712">
    <property type="entry name" value="Sig_transdc_His_kin_sub3_dim/P"/>
</dbReference>
<dbReference type="PANTHER" id="PTHR24421:SF10">
    <property type="entry name" value="NITRATE_NITRITE SENSOR PROTEIN NARQ"/>
    <property type="match status" value="1"/>
</dbReference>
<evidence type="ECO:0000256" key="5">
    <source>
        <dbReference type="ARBA" id="ARBA00022741"/>
    </source>
</evidence>
<feature type="domain" description="Signal transduction histidine kinase subgroup 3 dimerisation and phosphoacceptor" evidence="9">
    <location>
        <begin position="36"/>
        <end position="97"/>
    </location>
</feature>
<dbReference type="EC" id="2.7.13.3" evidence="2"/>
<dbReference type="PANTHER" id="PTHR24421">
    <property type="entry name" value="NITRATE/NITRITE SENSOR PROTEIN NARX-RELATED"/>
    <property type="match status" value="1"/>
</dbReference>
<evidence type="ECO:0000313" key="10">
    <source>
        <dbReference type="EMBL" id="MCM2532426.1"/>
    </source>
</evidence>
<keyword evidence="5" id="KW-0547">Nucleotide-binding</keyword>
<keyword evidence="3" id="KW-0597">Phosphoprotein</keyword>
<accession>A0ABT0W7X4</accession>
<evidence type="ECO:0000313" key="11">
    <source>
        <dbReference type="Proteomes" id="UP001523262"/>
    </source>
</evidence>
<keyword evidence="4" id="KW-0808">Transferase</keyword>
<dbReference type="Proteomes" id="UP001523262">
    <property type="component" value="Unassembled WGS sequence"/>
</dbReference>
<proteinExistence type="predicted"/>
<evidence type="ECO:0000256" key="1">
    <source>
        <dbReference type="ARBA" id="ARBA00000085"/>
    </source>
</evidence>
<keyword evidence="11" id="KW-1185">Reference proteome</keyword>
<comment type="catalytic activity">
    <reaction evidence="1">
        <text>ATP + protein L-histidine = ADP + protein N-phospho-L-histidine.</text>
        <dbReference type="EC" id="2.7.13.3"/>
    </reaction>
</comment>
<evidence type="ECO:0000256" key="2">
    <source>
        <dbReference type="ARBA" id="ARBA00012438"/>
    </source>
</evidence>
<sequence>MQHLEELNKAYSDLKIAHDELQEANIVSMRYAALAERAKIARDIHDGLGHNMTSLIIQLQVLEVMLTNNKDEASKKINEILAIAHEGMEEVRRAVREWANDNEMLGLVALRGLITQTEAIHNYAVNSWRRVPFRNGPLKQVPFYIVYCRKHLQMFCFIVKLP</sequence>
<evidence type="ECO:0000256" key="6">
    <source>
        <dbReference type="ARBA" id="ARBA00022777"/>
    </source>
</evidence>
<comment type="caution">
    <text evidence="10">The sequence shown here is derived from an EMBL/GenBank/DDBJ whole genome shotgun (WGS) entry which is preliminary data.</text>
</comment>
<keyword evidence="6 10" id="KW-0418">Kinase</keyword>
<dbReference type="EMBL" id="JAMQCR010000001">
    <property type="protein sequence ID" value="MCM2532426.1"/>
    <property type="molecule type" value="Genomic_DNA"/>
</dbReference>
<reference evidence="10 11" key="1">
    <citation type="submission" date="2022-06" db="EMBL/GenBank/DDBJ databases">
        <authorList>
            <person name="Jeon C.O."/>
        </authorList>
    </citation>
    <scope>NUCLEOTIDE SEQUENCE [LARGE SCALE GENOMIC DNA]</scope>
    <source>
        <strain evidence="10 11">KCTC 13943</strain>
    </source>
</reference>
<dbReference type="InterPro" id="IPR050482">
    <property type="entry name" value="Sensor_HK_TwoCompSys"/>
</dbReference>
<dbReference type="GO" id="GO:0016301">
    <property type="term" value="F:kinase activity"/>
    <property type="evidence" value="ECO:0007669"/>
    <property type="project" value="UniProtKB-KW"/>
</dbReference>
<evidence type="ECO:0000259" key="9">
    <source>
        <dbReference type="Pfam" id="PF07730"/>
    </source>
</evidence>
<dbReference type="Pfam" id="PF07730">
    <property type="entry name" value="HisKA_3"/>
    <property type="match status" value="1"/>
</dbReference>